<evidence type="ECO:0000256" key="1">
    <source>
        <dbReference type="SAM" id="MobiDB-lite"/>
    </source>
</evidence>
<dbReference type="EMBL" id="LGRX02033207">
    <property type="protein sequence ID" value="KAK3242239.1"/>
    <property type="molecule type" value="Genomic_DNA"/>
</dbReference>
<feature type="region of interest" description="Disordered" evidence="1">
    <location>
        <begin position="48"/>
        <end position="75"/>
    </location>
</feature>
<keyword evidence="2" id="KW-0472">Membrane</keyword>
<feature type="signal peptide" evidence="3">
    <location>
        <begin position="1"/>
        <end position="22"/>
    </location>
</feature>
<evidence type="ECO:0000256" key="2">
    <source>
        <dbReference type="SAM" id="Phobius"/>
    </source>
</evidence>
<feature type="region of interest" description="Disordered" evidence="1">
    <location>
        <begin position="141"/>
        <end position="172"/>
    </location>
</feature>
<organism evidence="4 5">
    <name type="scientific">Cymbomonas tetramitiformis</name>
    <dbReference type="NCBI Taxonomy" id="36881"/>
    <lineage>
        <taxon>Eukaryota</taxon>
        <taxon>Viridiplantae</taxon>
        <taxon>Chlorophyta</taxon>
        <taxon>Pyramimonadophyceae</taxon>
        <taxon>Pyramimonadales</taxon>
        <taxon>Pyramimonadaceae</taxon>
        <taxon>Cymbomonas</taxon>
    </lineage>
</organism>
<reference evidence="4 5" key="1">
    <citation type="journal article" date="2015" name="Genome Biol. Evol.">
        <title>Comparative Genomics of a Bacterivorous Green Alga Reveals Evolutionary Causalities and Consequences of Phago-Mixotrophic Mode of Nutrition.</title>
        <authorList>
            <person name="Burns J.A."/>
            <person name="Paasch A."/>
            <person name="Narechania A."/>
            <person name="Kim E."/>
        </authorList>
    </citation>
    <scope>NUCLEOTIDE SEQUENCE [LARGE SCALE GENOMIC DNA]</scope>
    <source>
        <strain evidence="4 5">PLY_AMNH</strain>
    </source>
</reference>
<sequence length="266" mass="27957">MWKAMGVPTITWITFACYFVVGEPTFSYPDVESFPDRVARIGVRIPLASPLPEGNPGSPPTTPGPPSECTDDPDFSFLMKVGKQSHNGTCGDIPALLAAGNLTTCSGLHALAEQFGFGSGLTTSMQDEAMKHCCDSCSVRSSSPPGTSGSPPNTSSSPPTTPSPPSECTDDPDFSLLMKVGKQSHNGTCGDIPALLAAGYQGKAEKVAATSDSTTSSRSLAITFTGFIITMTVIVIAKRHRTRSAEHQDDSQQVYHIILEGGDDVL</sequence>
<keyword evidence="2" id="KW-0812">Transmembrane</keyword>
<keyword evidence="5" id="KW-1185">Reference proteome</keyword>
<feature type="transmembrane region" description="Helical" evidence="2">
    <location>
        <begin position="220"/>
        <end position="237"/>
    </location>
</feature>
<feature type="chain" id="PRO_5041995058" evidence="3">
    <location>
        <begin position="23"/>
        <end position="266"/>
    </location>
</feature>
<dbReference type="Proteomes" id="UP001190700">
    <property type="component" value="Unassembled WGS sequence"/>
</dbReference>
<gene>
    <name evidence="4" type="ORF">CYMTET_48057</name>
</gene>
<keyword evidence="2" id="KW-1133">Transmembrane helix</keyword>
<dbReference type="AlphaFoldDB" id="A0AAE0BUM0"/>
<feature type="compositionally biased region" description="Low complexity" evidence="1">
    <location>
        <begin position="141"/>
        <end position="158"/>
    </location>
</feature>
<accession>A0AAE0BUM0</accession>
<proteinExistence type="predicted"/>
<protein>
    <submittedName>
        <fullName evidence="4">Uncharacterized protein</fullName>
    </submittedName>
</protein>
<keyword evidence="3" id="KW-0732">Signal</keyword>
<evidence type="ECO:0000313" key="5">
    <source>
        <dbReference type="Proteomes" id="UP001190700"/>
    </source>
</evidence>
<evidence type="ECO:0000256" key="3">
    <source>
        <dbReference type="SAM" id="SignalP"/>
    </source>
</evidence>
<feature type="compositionally biased region" description="Pro residues" evidence="1">
    <location>
        <begin position="57"/>
        <end position="66"/>
    </location>
</feature>
<dbReference type="PROSITE" id="PS51257">
    <property type="entry name" value="PROKAR_LIPOPROTEIN"/>
    <property type="match status" value="1"/>
</dbReference>
<name>A0AAE0BUM0_9CHLO</name>
<comment type="caution">
    <text evidence="4">The sequence shown here is derived from an EMBL/GenBank/DDBJ whole genome shotgun (WGS) entry which is preliminary data.</text>
</comment>
<evidence type="ECO:0000313" key="4">
    <source>
        <dbReference type="EMBL" id="KAK3242239.1"/>
    </source>
</evidence>